<dbReference type="PANTHER" id="PTHR43289">
    <property type="entry name" value="MITOGEN-ACTIVATED PROTEIN KINASE KINASE KINASE 20-RELATED"/>
    <property type="match status" value="1"/>
</dbReference>
<keyword evidence="11" id="KW-0472">Membrane</keyword>
<dbReference type="Gene3D" id="3.30.10.20">
    <property type="match status" value="3"/>
</dbReference>
<sequence length="666" mass="74569">MIGKLLGNRYELLEKIGEGGMAEVYKARCKILNRIVAIKVLKNEFIEDEEFLMKFKNEAQAAASLNHPNIVNVYDVGQEDNVSYIVMEYIEGENLKDLIKKEGKMPEKRALKIIKQIAMALSEAHSKKIIHRDIKPHNIMVTKDSLVKVADFGIAKAATSSTITTVGDAIGSVHYFSPEQARGGYMDERSDIYSLGIVLYELLFGTLPFNGDTPVNIALKHLHSRVEIPKEMEGEISEGTKALILKMTQRSLDKRYLDVLSIVMDINNIEKDRPINNFQNNEEEKEFETKKILFGRDQIQSFKDDQYEEDEYEEDDLEEYIAEENKVLKKNKKVSTPKKRKKVSKSMTIFAIVSALIASLVFLGVFFVFAGPDFFPSNIFSFRSSSIETPSLLGLTEDQAKEKAENLGLIVKFVGEEENSRYAPGTVMRQDPGEGIKVKEGHEIEIFISKEREELVEIPNLIGGTLAEAIEVLEALGLEEIVEYRNSSDSEETVLEQRPSRGEEVSEGSQVRLVVSKGPEEILEVVPELIGKNLDEAKGSLGNFVLGDVGYNEDKDKPDGTVLSQTPRANTQAKQGSEISLIINRIERIEEPATRNMRLTIVLPEKDSVAIQIKDLTTGAIVYDQVIVPADLNGVLAVDLIGKAGESKEYEIFADSVSYARQRVDF</sequence>
<keyword evidence="6 9" id="KW-0067">ATP-binding</keyword>
<evidence type="ECO:0000259" key="13">
    <source>
        <dbReference type="PROSITE" id="PS51178"/>
    </source>
</evidence>
<dbReference type="EMBL" id="JAGGLI010000003">
    <property type="protein sequence ID" value="MBP2026628.1"/>
    <property type="molecule type" value="Genomic_DNA"/>
</dbReference>
<keyword evidence="11" id="KW-1133">Transmembrane helix</keyword>
<evidence type="ECO:0000256" key="1">
    <source>
        <dbReference type="ARBA" id="ARBA00012513"/>
    </source>
</evidence>
<evidence type="ECO:0000256" key="2">
    <source>
        <dbReference type="ARBA" id="ARBA00022527"/>
    </source>
</evidence>
<dbReference type="Gene3D" id="1.10.510.10">
    <property type="entry name" value="Transferase(Phosphotransferase) domain 1"/>
    <property type="match status" value="1"/>
</dbReference>
<feature type="domain" description="Protein kinase" evidence="12">
    <location>
        <begin position="10"/>
        <end position="267"/>
    </location>
</feature>
<dbReference type="Pfam" id="PF03793">
    <property type="entry name" value="PASTA"/>
    <property type="match status" value="3"/>
</dbReference>
<dbReference type="EC" id="2.7.11.1" evidence="1"/>
<keyword evidence="15" id="KW-1185">Reference proteome</keyword>
<evidence type="ECO:0000256" key="5">
    <source>
        <dbReference type="ARBA" id="ARBA00022777"/>
    </source>
</evidence>
<dbReference type="Proteomes" id="UP001314903">
    <property type="component" value="Unassembled WGS sequence"/>
</dbReference>
<feature type="region of interest" description="Disordered" evidence="10">
    <location>
        <begin position="487"/>
        <end position="509"/>
    </location>
</feature>
<dbReference type="SMART" id="SM00220">
    <property type="entry name" value="S_TKc"/>
    <property type="match status" value="1"/>
</dbReference>
<evidence type="ECO:0000256" key="4">
    <source>
        <dbReference type="ARBA" id="ARBA00022741"/>
    </source>
</evidence>
<keyword evidence="5 14" id="KW-0418">Kinase</keyword>
<keyword evidence="2" id="KW-0723">Serine/threonine-protein kinase</keyword>
<dbReference type="PROSITE" id="PS50011">
    <property type="entry name" value="PROTEIN_KINASE_DOM"/>
    <property type="match status" value="1"/>
</dbReference>
<feature type="domain" description="PASTA" evidence="13">
    <location>
        <begin position="452"/>
        <end position="517"/>
    </location>
</feature>
<dbReference type="GO" id="GO:0004674">
    <property type="term" value="F:protein serine/threonine kinase activity"/>
    <property type="evidence" value="ECO:0007669"/>
    <property type="project" value="UniProtKB-EC"/>
</dbReference>
<evidence type="ECO:0000313" key="14">
    <source>
        <dbReference type="EMBL" id="MBP2026628.1"/>
    </source>
</evidence>
<dbReference type="SUPFAM" id="SSF56112">
    <property type="entry name" value="Protein kinase-like (PK-like)"/>
    <property type="match status" value="1"/>
</dbReference>
<feature type="transmembrane region" description="Helical" evidence="11">
    <location>
        <begin position="348"/>
        <end position="370"/>
    </location>
</feature>
<evidence type="ECO:0000259" key="12">
    <source>
        <dbReference type="PROSITE" id="PS50011"/>
    </source>
</evidence>
<evidence type="ECO:0000256" key="8">
    <source>
        <dbReference type="ARBA" id="ARBA00048679"/>
    </source>
</evidence>
<evidence type="ECO:0000313" key="15">
    <source>
        <dbReference type="Proteomes" id="UP001314903"/>
    </source>
</evidence>
<comment type="catalytic activity">
    <reaction evidence="8">
        <text>L-seryl-[protein] + ATP = O-phospho-L-seryl-[protein] + ADP + H(+)</text>
        <dbReference type="Rhea" id="RHEA:17989"/>
        <dbReference type="Rhea" id="RHEA-COMP:9863"/>
        <dbReference type="Rhea" id="RHEA-COMP:11604"/>
        <dbReference type="ChEBI" id="CHEBI:15378"/>
        <dbReference type="ChEBI" id="CHEBI:29999"/>
        <dbReference type="ChEBI" id="CHEBI:30616"/>
        <dbReference type="ChEBI" id="CHEBI:83421"/>
        <dbReference type="ChEBI" id="CHEBI:456216"/>
        <dbReference type="EC" id="2.7.11.1"/>
    </reaction>
</comment>
<feature type="domain" description="PASTA" evidence="13">
    <location>
        <begin position="383"/>
        <end position="450"/>
    </location>
</feature>
<protein>
    <recommendedName>
        <fullName evidence="1">non-specific serine/threonine protein kinase</fullName>
        <ecNumber evidence="1">2.7.11.1</ecNumber>
    </recommendedName>
</protein>
<keyword evidence="3 14" id="KW-0808">Transferase</keyword>
<name>A0ABS4KFT7_9FIRM</name>
<proteinExistence type="predicted"/>
<feature type="binding site" evidence="9">
    <location>
        <position position="39"/>
    </location>
    <ligand>
        <name>ATP</name>
        <dbReference type="ChEBI" id="CHEBI:30616"/>
    </ligand>
</feature>
<evidence type="ECO:0000256" key="3">
    <source>
        <dbReference type="ARBA" id="ARBA00022679"/>
    </source>
</evidence>
<organism evidence="14 15">
    <name type="scientific">Acetoanaerobium pronyense</name>
    <dbReference type="NCBI Taxonomy" id="1482736"/>
    <lineage>
        <taxon>Bacteria</taxon>
        <taxon>Bacillati</taxon>
        <taxon>Bacillota</taxon>
        <taxon>Clostridia</taxon>
        <taxon>Peptostreptococcales</taxon>
        <taxon>Filifactoraceae</taxon>
        <taxon>Acetoanaerobium</taxon>
    </lineage>
</organism>
<dbReference type="Gene3D" id="3.30.200.20">
    <property type="entry name" value="Phosphorylase Kinase, domain 1"/>
    <property type="match status" value="1"/>
</dbReference>
<feature type="domain" description="PASTA" evidence="13">
    <location>
        <begin position="518"/>
        <end position="585"/>
    </location>
</feature>
<dbReference type="InterPro" id="IPR011009">
    <property type="entry name" value="Kinase-like_dom_sf"/>
</dbReference>
<reference evidence="14 15" key="1">
    <citation type="submission" date="2021-03" db="EMBL/GenBank/DDBJ databases">
        <title>Genomic Encyclopedia of Type Strains, Phase IV (KMG-IV): sequencing the most valuable type-strain genomes for metagenomic binning, comparative biology and taxonomic classification.</title>
        <authorList>
            <person name="Goeker M."/>
        </authorList>
    </citation>
    <scope>NUCLEOTIDE SEQUENCE [LARGE SCALE GENOMIC DNA]</scope>
    <source>
        <strain evidence="14 15">DSM 27512</strain>
    </source>
</reference>
<dbReference type="NCBIfam" id="NF033483">
    <property type="entry name" value="PknB_PASTA_kin"/>
    <property type="match status" value="1"/>
</dbReference>
<dbReference type="InterPro" id="IPR008271">
    <property type="entry name" value="Ser/Thr_kinase_AS"/>
</dbReference>
<dbReference type="PANTHER" id="PTHR43289:SF34">
    <property type="entry name" value="SERINE_THREONINE-PROTEIN KINASE YBDM-RELATED"/>
    <property type="match status" value="1"/>
</dbReference>
<dbReference type="CDD" id="cd06577">
    <property type="entry name" value="PASTA_pknB"/>
    <property type="match status" value="3"/>
</dbReference>
<dbReference type="SUPFAM" id="SSF54184">
    <property type="entry name" value="Penicillin-binding protein 2x (pbp-2x), c-terminal domain"/>
    <property type="match status" value="1"/>
</dbReference>
<accession>A0ABS4KFT7</accession>
<comment type="caution">
    <text evidence="14">The sequence shown here is derived from an EMBL/GenBank/DDBJ whole genome shotgun (WGS) entry which is preliminary data.</text>
</comment>
<comment type="catalytic activity">
    <reaction evidence="7">
        <text>L-threonyl-[protein] + ATP = O-phospho-L-threonyl-[protein] + ADP + H(+)</text>
        <dbReference type="Rhea" id="RHEA:46608"/>
        <dbReference type="Rhea" id="RHEA-COMP:11060"/>
        <dbReference type="Rhea" id="RHEA-COMP:11605"/>
        <dbReference type="ChEBI" id="CHEBI:15378"/>
        <dbReference type="ChEBI" id="CHEBI:30013"/>
        <dbReference type="ChEBI" id="CHEBI:30616"/>
        <dbReference type="ChEBI" id="CHEBI:61977"/>
        <dbReference type="ChEBI" id="CHEBI:456216"/>
        <dbReference type="EC" id="2.7.11.1"/>
    </reaction>
</comment>
<dbReference type="CDD" id="cd14014">
    <property type="entry name" value="STKc_PknB_like"/>
    <property type="match status" value="1"/>
</dbReference>
<evidence type="ECO:0000256" key="10">
    <source>
        <dbReference type="SAM" id="MobiDB-lite"/>
    </source>
</evidence>
<keyword evidence="11" id="KW-0812">Transmembrane</keyword>
<dbReference type="InterPro" id="IPR017441">
    <property type="entry name" value="Protein_kinase_ATP_BS"/>
</dbReference>
<dbReference type="PROSITE" id="PS00107">
    <property type="entry name" value="PROTEIN_KINASE_ATP"/>
    <property type="match status" value="1"/>
</dbReference>
<evidence type="ECO:0000256" key="9">
    <source>
        <dbReference type="PROSITE-ProRule" id="PRU10141"/>
    </source>
</evidence>
<keyword evidence="4 9" id="KW-0547">Nucleotide-binding</keyword>
<dbReference type="Pfam" id="PF00069">
    <property type="entry name" value="Pkinase"/>
    <property type="match status" value="1"/>
</dbReference>
<evidence type="ECO:0000256" key="7">
    <source>
        <dbReference type="ARBA" id="ARBA00047899"/>
    </source>
</evidence>
<gene>
    <name evidence="14" type="ORF">J2Z35_000417</name>
</gene>
<evidence type="ECO:0000256" key="11">
    <source>
        <dbReference type="SAM" id="Phobius"/>
    </source>
</evidence>
<dbReference type="SMART" id="SM00740">
    <property type="entry name" value="PASTA"/>
    <property type="match status" value="3"/>
</dbReference>
<dbReference type="PROSITE" id="PS51178">
    <property type="entry name" value="PASTA"/>
    <property type="match status" value="3"/>
</dbReference>
<evidence type="ECO:0000256" key="6">
    <source>
        <dbReference type="ARBA" id="ARBA00022840"/>
    </source>
</evidence>
<dbReference type="InterPro" id="IPR005543">
    <property type="entry name" value="PASTA_dom"/>
</dbReference>
<dbReference type="PROSITE" id="PS00108">
    <property type="entry name" value="PROTEIN_KINASE_ST"/>
    <property type="match status" value="1"/>
</dbReference>
<dbReference type="RefSeq" id="WP_209658865.1">
    <property type="nucleotide sequence ID" value="NZ_JAGGLI010000003.1"/>
</dbReference>
<dbReference type="InterPro" id="IPR000719">
    <property type="entry name" value="Prot_kinase_dom"/>
</dbReference>